<sequence>MILGLWMIAWWFTMATFVQAVDTAQLDSSIQFIRPSGNIAIIGGMQYPVQWDASGSISSVSLYYESQDGWTLIDTVSGNPGSYLWNVPTPPGHYIDTRLKLVVCKSSWQGIPPMLVLRYYYNTSDLVRIANPHYVFPPNNLNAEALSSTSIKLTWNDNSSNETGFGILQIGSGGTLTKIAQVNADTTSYVVEGLAPATEYSFSVYAFNPHYASYPSNIATATTLSETVIPTPPAKPSDLAATPHGKEAIYLSWTDNATDETAFIIERSLYPDRDFTEIALLPADTIAYKNTGLNPGTFYYFRVKARNSAGDSEYSNIAGAQTLAEVEPPPATEAEEGIETPSLPKSIVLRFYIDSQKYYVDDLPAALDTAPVIQNRRTLLPIRYVAEPLGAEVGWSPDEQKVTIQMGDKKLELWINQNTARVNGFNKSIDPDNSRVTPIILPPGRTMMPLRFIAENLGCQVDWNESTREVRITYNEP</sequence>
<organism evidence="4 5">
    <name type="scientific">Thermosyntropha lipolytica DSM 11003</name>
    <dbReference type="NCBI Taxonomy" id="1123382"/>
    <lineage>
        <taxon>Bacteria</taxon>
        <taxon>Bacillati</taxon>
        <taxon>Bacillota</taxon>
        <taxon>Clostridia</taxon>
        <taxon>Eubacteriales</taxon>
        <taxon>Syntrophomonadaceae</taxon>
        <taxon>Thermosyntropha</taxon>
    </lineage>
</organism>
<evidence type="ECO:0000256" key="2">
    <source>
        <dbReference type="SAM" id="SignalP"/>
    </source>
</evidence>
<dbReference type="InterPro" id="IPR013783">
    <property type="entry name" value="Ig-like_fold"/>
</dbReference>
<evidence type="ECO:0000256" key="1">
    <source>
        <dbReference type="ARBA" id="ARBA00023157"/>
    </source>
</evidence>
<keyword evidence="5" id="KW-1185">Reference proteome</keyword>
<feature type="signal peptide" evidence="2">
    <location>
        <begin position="1"/>
        <end position="20"/>
    </location>
</feature>
<dbReference type="STRING" id="1123382.SAMN02745221_00170"/>
<name>A0A1M5JP91_9FIRM</name>
<evidence type="ECO:0000313" key="5">
    <source>
        <dbReference type="Proteomes" id="UP000242329"/>
    </source>
</evidence>
<gene>
    <name evidence="4" type="ORF">SAMN02745221_00170</name>
</gene>
<evidence type="ECO:0000259" key="3">
    <source>
        <dbReference type="PROSITE" id="PS50853"/>
    </source>
</evidence>
<dbReference type="AlphaFoldDB" id="A0A1M5JP91"/>
<reference evidence="5" key="1">
    <citation type="submission" date="2016-11" db="EMBL/GenBank/DDBJ databases">
        <authorList>
            <person name="Varghese N."/>
            <person name="Submissions S."/>
        </authorList>
    </citation>
    <scope>NUCLEOTIDE SEQUENCE [LARGE SCALE GENOMIC DNA]</scope>
    <source>
        <strain evidence="5">DSM 11003</strain>
    </source>
</reference>
<dbReference type="GO" id="GO:0098609">
    <property type="term" value="P:cell-cell adhesion"/>
    <property type="evidence" value="ECO:0007669"/>
    <property type="project" value="TreeGrafter"/>
</dbReference>
<dbReference type="InterPro" id="IPR036582">
    <property type="entry name" value="Mao_N_sf"/>
</dbReference>
<dbReference type="Gene3D" id="3.30.457.10">
    <property type="entry name" value="Copper amine oxidase-like, N-terminal domain"/>
    <property type="match status" value="1"/>
</dbReference>
<proteinExistence type="predicted"/>
<dbReference type="PROSITE" id="PS50853">
    <property type="entry name" value="FN3"/>
    <property type="match status" value="2"/>
</dbReference>
<feature type="domain" description="Fibronectin type-III" evidence="3">
    <location>
        <begin position="235"/>
        <end position="325"/>
    </location>
</feature>
<feature type="chain" id="PRO_5038771111" evidence="2">
    <location>
        <begin position="21"/>
        <end position="477"/>
    </location>
</feature>
<dbReference type="InterPro" id="IPR012854">
    <property type="entry name" value="Cu_amine_oxidase-like_N"/>
</dbReference>
<dbReference type="Proteomes" id="UP000242329">
    <property type="component" value="Unassembled WGS sequence"/>
</dbReference>
<evidence type="ECO:0000313" key="4">
    <source>
        <dbReference type="EMBL" id="SHG42384.1"/>
    </source>
</evidence>
<dbReference type="CDD" id="cd00063">
    <property type="entry name" value="FN3"/>
    <property type="match status" value="2"/>
</dbReference>
<feature type="domain" description="Fibronectin type-III" evidence="3">
    <location>
        <begin position="137"/>
        <end position="226"/>
    </location>
</feature>
<protein>
    <submittedName>
        <fullName evidence="4">Fibronectin type III domain-containing protein</fullName>
    </submittedName>
</protein>
<dbReference type="SUPFAM" id="SSF49265">
    <property type="entry name" value="Fibronectin type III"/>
    <property type="match status" value="1"/>
</dbReference>
<dbReference type="SUPFAM" id="SSF55383">
    <property type="entry name" value="Copper amine oxidase, domain N"/>
    <property type="match status" value="1"/>
</dbReference>
<keyword evidence="1" id="KW-1015">Disulfide bond</keyword>
<accession>A0A1M5JP91</accession>
<dbReference type="GO" id="GO:0016020">
    <property type="term" value="C:membrane"/>
    <property type="evidence" value="ECO:0007669"/>
    <property type="project" value="UniProtKB-SubCell"/>
</dbReference>
<dbReference type="InterPro" id="IPR003961">
    <property type="entry name" value="FN3_dom"/>
</dbReference>
<dbReference type="PANTHER" id="PTHR44170">
    <property type="entry name" value="PROTEIN SIDEKICK"/>
    <property type="match status" value="1"/>
</dbReference>
<dbReference type="EMBL" id="FQWY01000003">
    <property type="protein sequence ID" value="SHG42384.1"/>
    <property type="molecule type" value="Genomic_DNA"/>
</dbReference>
<keyword evidence="2" id="KW-0732">Signal</keyword>
<dbReference type="PANTHER" id="PTHR44170:SF6">
    <property type="entry name" value="CONTACTIN"/>
    <property type="match status" value="1"/>
</dbReference>
<dbReference type="Gene3D" id="2.60.40.10">
    <property type="entry name" value="Immunoglobulins"/>
    <property type="match status" value="2"/>
</dbReference>
<dbReference type="Pfam" id="PF00041">
    <property type="entry name" value="fn3"/>
    <property type="match status" value="2"/>
</dbReference>
<dbReference type="Pfam" id="PF07833">
    <property type="entry name" value="Cu_amine_oxidN1"/>
    <property type="match status" value="1"/>
</dbReference>
<dbReference type="InterPro" id="IPR036116">
    <property type="entry name" value="FN3_sf"/>
</dbReference>
<dbReference type="SMART" id="SM00060">
    <property type="entry name" value="FN3"/>
    <property type="match status" value="2"/>
</dbReference>